<dbReference type="Pfam" id="PF00535">
    <property type="entry name" value="Glycos_transf_2"/>
    <property type="match status" value="1"/>
</dbReference>
<dbReference type="SUPFAM" id="SSF53448">
    <property type="entry name" value="Nucleotide-diphospho-sugar transferases"/>
    <property type="match status" value="1"/>
</dbReference>
<accession>A0A1G6H097</accession>
<protein>
    <submittedName>
        <fullName evidence="3">Glycosyltransferase, catalytic subunit of cellulose synthase and poly-beta-1,6-N-acetylglucosamine synthase</fullName>
    </submittedName>
</protein>
<keyword evidence="4" id="KW-1185">Reference proteome</keyword>
<feature type="transmembrane region" description="Helical" evidence="1">
    <location>
        <begin position="274"/>
        <end position="295"/>
    </location>
</feature>
<keyword evidence="1" id="KW-0472">Membrane</keyword>
<evidence type="ECO:0000313" key="4">
    <source>
        <dbReference type="Proteomes" id="UP000242662"/>
    </source>
</evidence>
<name>A0A1G6H097_9BACI</name>
<dbReference type="Proteomes" id="UP000242662">
    <property type="component" value="Unassembled WGS sequence"/>
</dbReference>
<feature type="domain" description="Glycosyltransferase 2-like" evidence="2">
    <location>
        <begin position="7"/>
        <end position="178"/>
    </location>
</feature>
<evidence type="ECO:0000259" key="2">
    <source>
        <dbReference type="Pfam" id="PF00535"/>
    </source>
</evidence>
<dbReference type="InterPro" id="IPR001173">
    <property type="entry name" value="Glyco_trans_2-like"/>
</dbReference>
<dbReference type="AlphaFoldDB" id="A0A1G6H097"/>
<feature type="transmembrane region" description="Helical" evidence="1">
    <location>
        <begin position="302"/>
        <end position="326"/>
    </location>
</feature>
<dbReference type="InterPro" id="IPR029044">
    <property type="entry name" value="Nucleotide-diphossugar_trans"/>
</dbReference>
<dbReference type="OrthoDB" id="396512at2"/>
<keyword evidence="1" id="KW-0812">Transmembrane</keyword>
<dbReference type="PANTHER" id="PTHR43630:SF2">
    <property type="entry name" value="GLYCOSYLTRANSFERASE"/>
    <property type="match status" value="1"/>
</dbReference>
<dbReference type="STRING" id="1464122.SAMN05421737_102213"/>
<keyword evidence="3" id="KW-0808">Transferase</keyword>
<reference evidence="4" key="1">
    <citation type="submission" date="2016-09" db="EMBL/GenBank/DDBJ databases">
        <authorList>
            <person name="Varghese N."/>
            <person name="Submissions S."/>
        </authorList>
    </citation>
    <scope>NUCLEOTIDE SEQUENCE [LARGE SCALE GENOMIC DNA]</scope>
    <source>
        <strain evidence="4">25nlg</strain>
    </source>
</reference>
<sequence length="333" mass="38037">MKKPFFSVLLVVRNEERDIEGLLTQLLKQQSEQFLMELIVIDGMSTDQTKAIVMRYQATYPQIKLLENPRQTLPAGWNIGIRAAQGDYILRIDGHTAIPDDFLLRYTKTIEAHPEADVVGGVIDSKGRGFQGEINAYVYAHPFGVGNSKFRTLKNTSWEGYVDTVPYGAYKREIFAEVGFFNETLKRNEDIEFHKRMKDAGKRFFLSTTITSTYFVRPTLRTLIKKSLGDGKWTVIANKRTPGASGVRQKAPLVAFVLGLLFTILSFFHLYLFAAFLLMVSLYVGVNAYASVGIARKKGWRALFPCMVTFFCLHFFRGWGSFSAYFSRDYWRL</sequence>
<dbReference type="RefSeq" id="WP_090774786.1">
    <property type="nucleotide sequence ID" value="NZ_FMYM01000002.1"/>
</dbReference>
<dbReference type="EMBL" id="FMYM01000002">
    <property type="protein sequence ID" value="SDB87679.1"/>
    <property type="molecule type" value="Genomic_DNA"/>
</dbReference>
<dbReference type="PANTHER" id="PTHR43630">
    <property type="entry name" value="POLY-BETA-1,6-N-ACETYL-D-GLUCOSAMINE SYNTHASE"/>
    <property type="match status" value="1"/>
</dbReference>
<evidence type="ECO:0000256" key="1">
    <source>
        <dbReference type="SAM" id="Phobius"/>
    </source>
</evidence>
<dbReference type="CDD" id="cd02525">
    <property type="entry name" value="Succinoglycan_BP_ExoA"/>
    <property type="match status" value="1"/>
</dbReference>
<proteinExistence type="predicted"/>
<keyword evidence="1" id="KW-1133">Transmembrane helix</keyword>
<gene>
    <name evidence="3" type="ORF">SAMN05421737_102213</name>
</gene>
<organism evidence="3 4">
    <name type="scientific">Shouchella lonarensis</name>
    <dbReference type="NCBI Taxonomy" id="1464122"/>
    <lineage>
        <taxon>Bacteria</taxon>
        <taxon>Bacillati</taxon>
        <taxon>Bacillota</taxon>
        <taxon>Bacilli</taxon>
        <taxon>Bacillales</taxon>
        <taxon>Bacillaceae</taxon>
        <taxon>Shouchella</taxon>
    </lineage>
</organism>
<dbReference type="Gene3D" id="3.90.550.10">
    <property type="entry name" value="Spore Coat Polysaccharide Biosynthesis Protein SpsA, Chain A"/>
    <property type="match status" value="1"/>
</dbReference>
<evidence type="ECO:0000313" key="3">
    <source>
        <dbReference type="EMBL" id="SDB87679.1"/>
    </source>
</evidence>
<dbReference type="GO" id="GO:0016740">
    <property type="term" value="F:transferase activity"/>
    <property type="evidence" value="ECO:0007669"/>
    <property type="project" value="UniProtKB-KW"/>
</dbReference>